<proteinExistence type="predicted"/>
<organism evidence="2 3">
    <name type="scientific">Lactuca saligna</name>
    <name type="common">Willowleaf lettuce</name>
    <dbReference type="NCBI Taxonomy" id="75948"/>
    <lineage>
        <taxon>Eukaryota</taxon>
        <taxon>Viridiplantae</taxon>
        <taxon>Streptophyta</taxon>
        <taxon>Embryophyta</taxon>
        <taxon>Tracheophyta</taxon>
        <taxon>Spermatophyta</taxon>
        <taxon>Magnoliopsida</taxon>
        <taxon>eudicotyledons</taxon>
        <taxon>Gunneridae</taxon>
        <taxon>Pentapetalae</taxon>
        <taxon>asterids</taxon>
        <taxon>campanulids</taxon>
        <taxon>Asterales</taxon>
        <taxon>Asteraceae</taxon>
        <taxon>Cichorioideae</taxon>
        <taxon>Cichorieae</taxon>
        <taxon>Lactucinae</taxon>
        <taxon>Lactuca</taxon>
    </lineage>
</organism>
<dbReference type="AlphaFoldDB" id="A0AA36EPS2"/>
<protein>
    <submittedName>
        <fullName evidence="2">Uncharacterized protein</fullName>
    </submittedName>
</protein>
<dbReference type="EMBL" id="OX465085">
    <property type="protein sequence ID" value="CAI9303792.1"/>
    <property type="molecule type" value="Genomic_DNA"/>
</dbReference>
<evidence type="ECO:0000313" key="3">
    <source>
        <dbReference type="Proteomes" id="UP001177003"/>
    </source>
</evidence>
<evidence type="ECO:0000256" key="1">
    <source>
        <dbReference type="SAM" id="MobiDB-lite"/>
    </source>
</evidence>
<accession>A0AA36EPS2</accession>
<keyword evidence="3" id="KW-1185">Reference proteome</keyword>
<evidence type="ECO:0000313" key="2">
    <source>
        <dbReference type="EMBL" id="CAI9303792.1"/>
    </source>
</evidence>
<reference evidence="2" key="1">
    <citation type="submission" date="2023-04" db="EMBL/GenBank/DDBJ databases">
        <authorList>
            <person name="Vijverberg K."/>
            <person name="Xiong W."/>
            <person name="Schranz E."/>
        </authorList>
    </citation>
    <scope>NUCLEOTIDE SEQUENCE</scope>
</reference>
<gene>
    <name evidence="2" type="ORF">LSALG_LOCUS42203</name>
</gene>
<sequence length="145" mass="15922">MTEDLSPNNDDDIEFFKEFAAEDVVVEDECESKEESNENNQVQNAILGLQAINEQILSEDKTINKSYIANDAYQASQPTPHPVPAPKIAPVDDDPPTTKLDDLPEEPLIYSPSELVITSIGQQVISSTILMDPHAKDKGKGISLN</sequence>
<feature type="region of interest" description="Disordered" evidence="1">
    <location>
        <begin position="74"/>
        <end position="105"/>
    </location>
</feature>
<name>A0AA36EPS2_LACSI</name>
<dbReference type="Proteomes" id="UP001177003">
    <property type="component" value="Chromosome 9"/>
</dbReference>